<keyword evidence="1" id="KW-0378">Hydrolase</keyword>
<name>A0ABS9MM26_9FIRM</name>
<dbReference type="PROSITE" id="PS01228">
    <property type="entry name" value="COF_1"/>
    <property type="match status" value="1"/>
</dbReference>
<dbReference type="InterPro" id="IPR036412">
    <property type="entry name" value="HAD-like_sf"/>
</dbReference>
<dbReference type="PROSITE" id="PS01229">
    <property type="entry name" value="COF_2"/>
    <property type="match status" value="1"/>
</dbReference>
<dbReference type="CDD" id="cd07516">
    <property type="entry name" value="HAD_Pase"/>
    <property type="match status" value="1"/>
</dbReference>
<dbReference type="SUPFAM" id="SSF56784">
    <property type="entry name" value="HAD-like"/>
    <property type="match status" value="1"/>
</dbReference>
<proteinExistence type="predicted"/>
<organism evidence="1 2">
    <name type="scientific">Anaeromassilibacillus senegalensis</name>
    <dbReference type="NCBI Taxonomy" id="1673717"/>
    <lineage>
        <taxon>Bacteria</taxon>
        <taxon>Bacillati</taxon>
        <taxon>Bacillota</taxon>
        <taxon>Clostridia</taxon>
        <taxon>Eubacteriales</taxon>
        <taxon>Acutalibacteraceae</taxon>
        <taxon>Anaeromassilibacillus</taxon>
    </lineage>
</organism>
<dbReference type="InterPro" id="IPR000150">
    <property type="entry name" value="Cof"/>
</dbReference>
<dbReference type="NCBIfam" id="TIGR00099">
    <property type="entry name" value="Cof-subfamily"/>
    <property type="match status" value="1"/>
</dbReference>
<dbReference type="Gene3D" id="3.40.50.1000">
    <property type="entry name" value="HAD superfamily/HAD-like"/>
    <property type="match status" value="1"/>
</dbReference>
<dbReference type="SFLD" id="SFLDS00003">
    <property type="entry name" value="Haloacid_Dehalogenase"/>
    <property type="match status" value="1"/>
</dbReference>
<accession>A0ABS9MM26</accession>
<gene>
    <name evidence="1" type="ORF">L0P57_13090</name>
</gene>
<keyword evidence="2" id="KW-1185">Reference proteome</keyword>
<dbReference type="PANTHER" id="PTHR10000">
    <property type="entry name" value="PHOSPHOSERINE PHOSPHATASE"/>
    <property type="match status" value="1"/>
</dbReference>
<dbReference type="NCBIfam" id="TIGR01484">
    <property type="entry name" value="HAD-SF-IIB"/>
    <property type="match status" value="1"/>
</dbReference>
<dbReference type="Pfam" id="PF08282">
    <property type="entry name" value="Hydrolase_3"/>
    <property type="match status" value="1"/>
</dbReference>
<dbReference type="InterPro" id="IPR006379">
    <property type="entry name" value="HAD-SF_hydro_IIB"/>
</dbReference>
<comment type="caution">
    <text evidence="1">The sequence shown here is derived from an EMBL/GenBank/DDBJ whole genome shotgun (WGS) entry which is preliminary data.</text>
</comment>
<protein>
    <submittedName>
        <fullName evidence="1">Cof-type HAD-IIB family hydrolase</fullName>
    </submittedName>
</protein>
<dbReference type="Gene3D" id="3.30.1240.10">
    <property type="match status" value="1"/>
</dbReference>
<dbReference type="Proteomes" id="UP001298681">
    <property type="component" value="Unassembled WGS sequence"/>
</dbReference>
<dbReference type="EMBL" id="JAKNHQ010000025">
    <property type="protein sequence ID" value="MCG4611865.1"/>
    <property type="molecule type" value="Genomic_DNA"/>
</dbReference>
<reference evidence="1 2" key="1">
    <citation type="submission" date="2022-01" db="EMBL/GenBank/DDBJ databases">
        <title>Collection of gut derived symbiotic bacterial strains cultured from healthy donors.</title>
        <authorList>
            <person name="Lin H."/>
            <person name="Kohout C."/>
            <person name="Waligurski E."/>
            <person name="Pamer E.G."/>
        </authorList>
    </citation>
    <scope>NUCLEOTIDE SEQUENCE [LARGE SCALE GENOMIC DNA]</scope>
    <source>
        <strain evidence="1 2">DFI.7.58</strain>
    </source>
</reference>
<evidence type="ECO:0000313" key="1">
    <source>
        <dbReference type="EMBL" id="MCG4611865.1"/>
    </source>
</evidence>
<evidence type="ECO:0000313" key="2">
    <source>
        <dbReference type="Proteomes" id="UP001298681"/>
    </source>
</evidence>
<dbReference type="GO" id="GO:0016787">
    <property type="term" value="F:hydrolase activity"/>
    <property type="evidence" value="ECO:0007669"/>
    <property type="project" value="UniProtKB-KW"/>
</dbReference>
<dbReference type="PANTHER" id="PTHR10000:SF8">
    <property type="entry name" value="HAD SUPERFAMILY HYDROLASE-LIKE, TYPE 3"/>
    <property type="match status" value="1"/>
</dbReference>
<sequence length="274" mass="30187">MGIQLVALDMDGTVLLDDHLTVTPAVRRSIEQALAKGVTVVPATGRVAAMLPKVFYELDGIRYVINSNGASVWDRVENRVIYSNPIPAETVRQILQILEPYGLLTQIYCGGNIYAEKRSLVRVVDLPFAVEFIENIRKTQIELDSFQTLLEEHPEGVEKLNLAHVESGLREKLWKQFEAMPGVTVVSSAGSNIELNRDGASKGDALHHLCQRLQIPPENVMAVGDSGNDVEMLRYARCSVAMENGTPEAKAAAKYRTASNEQDGVARAIEQFVL</sequence>
<dbReference type="RefSeq" id="WP_237967167.1">
    <property type="nucleotide sequence ID" value="NZ_JAKNHQ010000025.1"/>
</dbReference>
<dbReference type="SFLD" id="SFLDG01140">
    <property type="entry name" value="C2.B:_Phosphomannomutase_and_P"/>
    <property type="match status" value="1"/>
</dbReference>
<dbReference type="InterPro" id="IPR023214">
    <property type="entry name" value="HAD_sf"/>
</dbReference>